<dbReference type="InterPro" id="IPR046960">
    <property type="entry name" value="PPR_At4g14850-like_plant"/>
</dbReference>
<dbReference type="EMBL" id="KK915447">
    <property type="protein sequence ID" value="KDP22168.1"/>
    <property type="molecule type" value="Genomic_DNA"/>
</dbReference>
<evidence type="ECO:0000256" key="1">
    <source>
        <dbReference type="ARBA" id="ARBA00022737"/>
    </source>
</evidence>
<dbReference type="AlphaFoldDB" id="A0A067JH91"/>
<organism evidence="3 4">
    <name type="scientific">Jatropha curcas</name>
    <name type="common">Barbados nut</name>
    <dbReference type="NCBI Taxonomy" id="180498"/>
    <lineage>
        <taxon>Eukaryota</taxon>
        <taxon>Viridiplantae</taxon>
        <taxon>Streptophyta</taxon>
        <taxon>Embryophyta</taxon>
        <taxon>Tracheophyta</taxon>
        <taxon>Spermatophyta</taxon>
        <taxon>Magnoliopsida</taxon>
        <taxon>eudicotyledons</taxon>
        <taxon>Gunneridae</taxon>
        <taxon>Pentapetalae</taxon>
        <taxon>rosids</taxon>
        <taxon>fabids</taxon>
        <taxon>Malpighiales</taxon>
        <taxon>Euphorbiaceae</taxon>
        <taxon>Crotonoideae</taxon>
        <taxon>Jatropheae</taxon>
        <taxon>Jatropha</taxon>
    </lineage>
</organism>
<dbReference type="OrthoDB" id="1248375at2759"/>
<feature type="repeat" description="PPR" evidence="2">
    <location>
        <begin position="65"/>
        <end position="99"/>
    </location>
</feature>
<feature type="repeat" description="PPR" evidence="2">
    <location>
        <begin position="166"/>
        <end position="196"/>
    </location>
</feature>
<feature type="repeat" description="PPR" evidence="2">
    <location>
        <begin position="495"/>
        <end position="529"/>
    </location>
</feature>
<dbReference type="KEGG" id="jcu:105648820"/>
<name>A0A067JH91_JATCU</name>
<dbReference type="InterPro" id="IPR011990">
    <property type="entry name" value="TPR-like_helical_dom_sf"/>
</dbReference>
<dbReference type="Gene3D" id="1.25.40.10">
    <property type="entry name" value="Tetratricopeptide repeat domain"/>
    <property type="match status" value="5"/>
</dbReference>
<dbReference type="Pfam" id="PF13041">
    <property type="entry name" value="PPR_2"/>
    <property type="match status" value="4"/>
</dbReference>
<evidence type="ECO:0000313" key="4">
    <source>
        <dbReference type="Proteomes" id="UP000027138"/>
    </source>
</evidence>
<feature type="repeat" description="PPR" evidence="2">
    <location>
        <begin position="331"/>
        <end position="365"/>
    </location>
</feature>
<dbReference type="GO" id="GO:0003723">
    <property type="term" value="F:RNA binding"/>
    <property type="evidence" value="ECO:0007669"/>
    <property type="project" value="InterPro"/>
</dbReference>
<dbReference type="NCBIfam" id="TIGR00756">
    <property type="entry name" value="PPR"/>
    <property type="match status" value="5"/>
</dbReference>
<evidence type="ECO:0008006" key="5">
    <source>
        <dbReference type="Google" id="ProtNLM"/>
    </source>
</evidence>
<evidence type="ECO:0000313" key="3">
    <source>
        <dbReference type="EMBL" id="KDP22168.1"/>
    </source>
</evidence>
<dbReference type="GO" id="GO:0009451">
    <property type="term" value="P:RNA modification"/>
    <property type="evidence" value="ECO:0007669"/>
    <property type="project" value="InterPro"/>
</dbReference>
<reference evidence="3 4" key="1">
    <citation type="journal article" date="2014" name="PLoS ONE">
        <title>Global Analysis of Gene Expression Profiles in Physic Nut (Jatropha curcas L.) Seedlings Exposed to Salt Stress.</title>
        <authorList>
            <person name="Zhang L."/>
            <person name="Zhang C."/>
            <person name="Wu P."/>
            <person name="Chen Y."/>
            <person name="Li M."/>
            <person name="Jiang H."/>
            <person name="Wu G."/>
        </authorList>
    </citation>
    <scope>NUCLEOTIDE SEQUENCE [LARGE SCALE GENOMIC DNA]</scope>
    <source>
        <strain evidence="4">cv. GZQX0401</strain>
        <tissue evidence="3">Young leaves</tissue>
    </source>
</reference>
<feature type="repeat" description="PPR" evidence="2">
    <location>
        <begin position="394"/>
        <end position="424"/>
    </location>
</feature>
<keyword evidence="1" id="KW-0677">Repeat</keyword>
<feature type="repeat" description="PPR" evidence="2">
    <location>
        <begin position="197"/>
        <end position="232"/>
    </location>
</feature>
<accession>A0A067JH91</accession>
<dbReference type="InterPro" id="IPR002885">
    <property type="entry name" value="PPR_rpt"/>
</dbReference>
<dbReference type="Proteomes" id="UP000027138">
    <property type="component" value="Unassembled WGS sequence"/>
</dbReference>
<dbReference type="Pfam" id="PF20431">
    <property type="entry name" value="E_motif"/>
    <property type="match status" value="1"/>
</dbReference>
<dbReference type="FunFam" id="1.25.40.10:FF:001093">
    <property type="entry name" value="Pentatricopeptide repeat-containing protein At2g34400"/>
    <property type="match status" value="1"/>
</dbReference>
<dbReference type="PANTHER" id="PTHR47926:SF347">
    <property type="entry name" value="PENTATRICOPEPTIDE REPEAT-CONTAINING PROTEIN"/>
    <property type="match status" value="1"/>
</dbReference>
<dbReference type="InterPro" id="IPR046848">
    <property type="entry name" value="E_motif"/>
</dbReference>
<sequence>MLMESFPGKWKHGRWKFLARFSFHSQTPGRGDSRIVSTNVAITHNAEKGQLDFARYLFDKMPKRTAVSWNTMISGYSKWGKFNESLALLSSMHRSTTKLNETTFSTILSVCARLPSSVDGEQIHCLVLKSGCQSFELVGSALLYFYANCSKIEHARRVFEELHDKNELLWSLMLVGYVQCGLLSDAYNVFIEMPKKDVVSWTKLISGFAKSDNYCEKALALFRWMRGSGEVEPNEFTLDCVMRVCGKLGALNDGMVVHGILIKCGFEFDQSIGGALIQFYCDCEAIDDARRIYDGIINPCSSVSSSLIEGCISMGRIPDAELIFNSLTQKSSDLYNLMVKGYAMNGRVEDSKRLFEKMPQKTLFSSNTMISVYSRNGEIDEALMLFEKTKEERNPVTWNSMLSAYIQNERHEDALKLYITMRQLLVTYTRSTFSVLFRACSCMGSLQQGQMLHANLIKTPFESNVYVGTSLVDMYSKCGSIVDAQKSFSSISSPNVAAWTALINGYAHHGLGLEAILLFEHMFEQKVVPNGATFVGILTACGRVGLVDEGMRFFHAMDEIFGVTPSLEHYACVVDLLGRSGRLLEAEEFIKAMPIEADAVVWAALLSACWFWMDMEVGERVAKHMFHLHPKPMSAYIILSNIYAVLGKWGKKINVRNSLRSLEVKKDPGCSWVELNNRLHVFSVENRVHPHCNVIYAALEHLNANIKSTVQFNGESLSITENYLNATSDC</sequence>
<dbReference type="PROSITE" id="PS51375">
    <property type="entry name" value="PPR"/>
    <property type="match status" value="6"/>
</dbReference>
<protein>
    <recommendedName>
        <fullName evidence="5">Pentatricopeptide repeat-containing protein</fullName>
    </recommendedName>
</protein>
<keyword evidence="4" id="KW-1185">Reference proteome</keyword>
<dbReference type="Pfam" id="PF01535">
    <property type="entry name" value="PPR"/>
    <property type="match status" value="2"/>
</dbReference>
<proteinExistence type="predicted"/>
<gene>
    <name evidence="3" type="ORF">JCGZ_25999</name>
</gene>
<dbReference type="PANTHER" id="PTHR47926">
    <property type="entry name" value="PENTATRICOPEPTIDE REPEAT-CONTAINING PROTEIN"/>
    <property type="match status" value="1"/>
</dbReference>
<evidence type="ECO:0000256" key="2">
    <source>
        <dbReference type="PROSITE-ProRule" id="PRU00708"/>
    </source>
</evidence>